<dbReference type="InterPro" id="IPR050149">
    <property type="entry name" value="Collagen_superfamily"/>
</dbReference>
<feature type="region of interest" description="Disordered" evidence="1">
    <location>
        <begin position="1022"/>
        <end position="1046"/>
    </location>
</feature>
<evidence type="ECO:0000256" key="1">
    <source>
        <dbReference type="SAM" id="MobiDB-lite"/>
    </source>
</evidence>
<evidence type="ECO:0000259" key="2">
    <source>
        <dbReference type="Pfam" id="PF06605"/>
    </source>
</evidence>
<reference evidence="3" key="1">
    <citation type="journal article" date="2021" name="Proc. Natl. Acad. Sci. U.S.A.">
        <title>A Catalog of Tens of Thousands of Viruses from Human Metagenomes Reveals Hidden Associations with Chronic Diseases.</title>
        <authorList>
            <person name="Tisza M.J."/>
            <person name="Buck C.B."/>
        </authorList>
    </citation>
    <scope>NUCLEOTIDE SEQUENCE</scope>
    <source>
        <strain evidence="3">Ct1is2</strain>
    </source>
</reference>
<dbReference type="GO" id="GO:0030020">
    <property type="term" value="F:extracellular matrix structural constituent conferring tensile strength"/>
    <property type="evidence" value="ECO:0007669"/>
    <property type="project" value="TreeGrafter"/>
</dbReference>
<dbReference type="NCBIfam" id="TIGR01665">
    <property type="entry name" value="put_anti_recept"/>
    <property type="match status" value="1"/>
</dbReference>
<feature type="domain" description="Tail spike" evidence="2">
    <location>
        <begin position="128"/>
        <end position="354"/>
    </location>
</feature>
<dbReference type="PANTHER" id="PTHR24023">
    <property type="entry name" value="COLLAGEN ALPHA"/>
    <property type="match status" value="1"/>
</dbReference>
<organism evidence="3">
    <name type="scientific">Siphoviridae sp. ct1is2</name>
    <dbReference type="NCBI Taxonomy" id="2826273"/>
    <lineage>
        <taxon>Viruses</taxon>
        <taxon>Duplodnaviria</taxon>
        <taxon>Heunggongvirae</taxon>
        <taxon>Uroviricota</taxon>
        <taxon>Caudoviricetes</taxon>
    </lineage>
</organism>
<protein>
    <submittedName>
        <fullName evidence="3">Tail protein</fullName>
    </submittedName>
</protein>
<dbReference type="InterPro" id="IPR010572">
    <property type="entry name" value="Tail_dom"/>
</dbReference>
<dbReference type="InterPro" id="IPR007119">
    <property type="entry name" value="Phage_tail_spike_N"/>
</dbReference>
<dbReference type="GO" id="GO:0005615">
    <property type="term" value="C:extracellular space"/>
    <property type="evidence" value="ECO:0007669"/>
    <property type="project" value="TreeGrafter"/>
</dbReference>
<sequence>MDFYFTDRKFNLLGIASTSSDAPISIFNDQDILSISAASRTFEGTLIFSAKERDQVKSMANYGNYILYKDENGQSIFMTIMEIEHDPKEGEHFIRAEDAGMDLINGLVDAYSATKAMTFAEYFKLFAGDTGFEIGINEISNLSRTLKWESESQTILARLLSLATQFDNAELSFSFEITGTQVVKRFVDVHKKRGADKRITLYMDKDINNIVTKANIYDLCTAIVATGGTPEGKNEPINLKGYNYKDPNGRFVLNKTTGVMQDMESVKIWSRLLSNNNPNPNAGHIQRVKTYETTDQKTLCDNVIRELEKASQPAINYETDIANLPDNVKIGDTIYLVDENEKLFLSARVLELTRCYSTNEYKATLGDYLIQDGGVSQSLKELADQLKQATTYVWIRYADDEEGNGISALPAGKTYIAIKQVLGVPTASDNPADYRGLWVKFVGEGVPGPPGENGQPTYTWLKYADDYQGTNMTDDPTGKYYIGLATNKLTATESNDPKDYKWQLVKGEDGQDAHIYQAYSWSPEGTDRFATTYPNENLFSGDVAVQTYSSVSSNNASTYPITKEIRTESNFYFSRIRRSNPTQNPKVFSIFNGINLPEDFAAKLAGKKVTLSLLARGTSNVKMNLMARCVSATGTSALPGDYQVVNIGTGWTVVSLIVNSFPTDVQTLRFIPYSIIDPIPDLSQFFLDLSRWKIEFGDGTIYTPSPEDDFINAYPSYVGTYTTFDDVQSTNPADYTWQRILGMNGENGKDGIAGKDGVGVSDTNITYAQSTSGTSAPTSGWTIQVPALIKGQYLWTKTTWTYTDSSTETGYTVSYNAKDGNNGTDGIAGKDGVGISSTKIEYVSSTSGTVKPTTGWTTSIPTVPAGSFLWTKTTWTYTDGTNESGYSAAKMGEKGDQGIQGPKGSDGQTYYTWLKYADTPTSGMSDSPTGKAYIGLAYNKPTATESTNYADYTWSLIKGSDGAQGPKGDNGQTLYTWIKYATSATGAGMSDSPTGKTYIGLAYNKTTATESTNAADYSWSLIKGDKGDTGPTGPQGPQGPTGPKGDRGIMGVAYMQPTQPSDTTEGATWFQTESSTSDKIIAVYTYKSGWQKKKYASATLSVESLEAISANLGDITAGSIAGVSIKGSGIFSDYDRANVSGATVWTKGTLSMSDGKFRNDFKEYTKSSGAVSRNGFSEFIHEALTMASFNGTQTTTADRYLQITPFRINMIDSQGRGGNLTFQDLYSIGKTGIPAASGWSQYSTSPSSGNFPSATRLGRMVQVSGAFKNNSTLPNTNNTYVVGVLPVGFRPQVQVKYLGKGAGTTIFMVTIDTNGEISISYRLGWTGSSFGYLTNNANDIFNIAGVFSAADV</sequence>
<dbReference type="Pfam" id="PF06605">
    <property type="entry name" value="Prophage_tail"/>
    <property type="match status" value="1"/>
</dbReference>
<evidence type="ECO:0000313" key="3">
    <source>
        <dbReference type="EMBL" id="DAD95822.1"/>
    </source>
</evidence>
<dbReference type="GO" id="GO:0030198">
    <property type="term" value="P:extracellular matrix organization"/>
    <property type="evidence" value="ECO:0007669"/>
    <property type="project" value="TreeGrafter"/>
</dbReference>
<accession>A0A8S5NM78</accession>
<dbReference type="EMBL" id="BK015204">
    <property type="protein sequence ID" value="DAD95822.1"/>
    <property type="molecule type" value="Genomic_DNA"/>
</dbReference>
<dbReference type="PANTHER" id="PTHR24023:SF1082">
    <property type="entry name" value="COLLAGEN TRIPLE HELIX REPEAT"/>
    <property type="match status" value="1"/>
</dbReference>
<dbReference type="Gene3D" id="1.20.5.320">
    <property type="entry name" value="6-Phosphogluconate Dehydrogenase, domain 3"/>
    <property type="match status" value="1"/>
</dbReference>
<name>A0A8S5NM78_9CAUD</name>
<dbReference type="GO" id="GO:0031012">
    <property type="term" value="C:extracellular matrix"/>
    <property type="evidence" value="ECO:0007669"/>
    <property type="project" value="TreeGrafter"/>
</dbReference>
<proteinExistence type="predicted"/>